<dbReference type="InterPro" id="IPR001173">
    <property type="entry name" value="Glyco_trans_2-like"/>
</dbReference>
<dbReference type="SUPFAM" id="SSF53448">
    <property type="entry name" value="Nucleotide-diphospho-sugar transferases"/>
    <property type="match status" value="1"/>
</dbReference>
<sequence length="356" mass="41753">MEKSQPLVSIICTSYNYAAYIAQAFDGFLAQKTSFPFEIIVVDDCSTDHSMEIIEGYKNQYPDLFRVFVNDSNQGITKTWLAICQEARGKYIARCDADDYWIDPYKLQKQVDLLENSADSRWCNTEFNIVDEENKVIHPSVFANGPIAYANTYEKMLATKGMTLTSSWLVESDLMREVNALVDPEAVDDGFPMQLEFFKRTRLSYIAEPTVAYRMTQNSDSRPQSEEKALWRINGLLATQLTYIDKYPEQDMTEMVKLLVKQDAKQEERIYHFGQAIHGLNEQIRQQSLQQEHLRQHIAELEQAKMDLNQEKEDWQSQYHQLKHQYEQLWTQYNGVISSRRWTIPTKLINMFRRKK</sequence>
<feature type="coiled-coil region" evidence="1">
    <location>
        <begin position="284"/>
        <end position="325"/>
    </location>
</feature>
<dbReference type="RefSeq" id="WP_146566041.1">
    <property type="nucleotide sequence ID" value="NZ_VOHL01000001.1"/>
</dbReference>
<evidence type="ECO:0000313" key="4">
    <source>
        <dbReference type="Proteomes" id="UP000317430"/>
    </source>
</evidence>
<dbReference type="AlphaFoldDB" id="A0A5C5SFP6"/>
<proteinExistence type="predicted"/>
<organism evidence="3 4">
    <name type="scientific">Streptococcus cuniculipharyngis</name>
    <dbReference type="NCBI Taxonomy" id="1562651"/>
    <lineage>
        <taxon>Bacteria</taxon>
        <taxon>Bacillati</taxon>
        <taxon>Bacillota</taxon>
        <taxon>Bacilli</taxon>
        <taxon>Lactobacillales</taxon>
        <taxon>Streptococcaceae</taxon>
        <taxon>Streptococcus</taxon>
    </lineage>
</organism>
<accession>A0A5C5SFP6</accession>
<dbReference type="GO" id="GO:0016758">
    <property type="term" value="F:hexosyltransferase activity"/>
    <property type="evidence" value="ECO:0007669"/>
    <property type="project" value="UniProtKB-ARBA"/>
</dbReference>
<dbReference type="OrthoDB" id="199095at2"/>
<dbReference type="PANTHER" id="PTHR22916">
    <property type="entry name" value="GLYCOSYLTRANSFERASE"/>
    <property type="match status" value="1"/>
</dbReference>
<comment type="caution">
    <text evidence="3">The sequence shown here is derived from an EMBL/GenBank/DDBJ whole genome shotgun (WGS) entry which is preliminary data.</text>
</comment>
<dbReference type="PANTHER" id="PTHR22916:SF3">
    <property type="entry name" value="UDP-GLCNAC:BETAGAL BETA-1,3-N-ACETYLGLUCOSAMINYLTRANSFERASE-LIKE PROTEIN 1"/>
    <property type="match status" value="1"/>
</dbReference>
<gene>
    <name evidence="3" type="ORF">FRX57_01790</name>
</gene>
<evidence type="ECO:0000313" key="3">
    <source>
        <dbReference type="EMBL" id="TWS98958.1"/>
    </source>
</evidence>
<evidence type="ECO:0000256" key="1">
    <source>
        <dbReference type="SAM" id="Coils"/>
    </source>
</evidence>
<evidence type="ECO:0000259" key="2">
    <source>
        <dbReference type="Pfam" id="PF00535"/>
    </source>
</evidence>
<reference evidence="3 4" key="1">
    <citation type="submission" date="2019-08" db="EMBL/GenBank/DDBJ databases">
        <authorList>
            <person name="Lei W."/>
        </authorList>
    </citation>
    <scope>NUCLEOTIDE SEQUENCE [LARGE SCALE GENOMIC DNA]</scope>
    <source>
        <strain evidence="3 4">CCUG 66496</strain>
    </source>
</reference>
<protein>
    <submittedName>
        <fullName evidence="3">Glycosyltransferase</fullName>
    </submittedName>
</protein>
<dbReference type="EMBL" id="VOHL01000001">
    <property type="protein sequence ID" value="TWS98958.1"/>
    <property type="molecule type" value="Genomic_DNA"/>
</dbReference>
<keyword evidence="4" id="KW-1185">Reference proteome</keyword>
<keyword evidence="3" id="KW-0808">Transferase</keyword>
<dbReference type="Proteomes" id="UP000317430">
    <property type="component" value="Unassembled WGS sequence"/>
</dbReference>
<keyword evidence="1" id="KW-0175">Coiled coil</keyword>
<name>A0A5C5SFP6_9STRE</name>
<feature type="domain" description="Glycosyltransferase 2-like" evidence="2">
    <location>
        <begin position="9"/>
        <end position="136"/>
    </location>
</feature>
<dbReference type="Pfam" id="PF00535">
    <property type="entry name" value="Glycos_transf_2"/>
    <property type="match status" value="1"/>
</dbReference>
<dbReference type="Gene3D" id="3.90.550.10">
    <property type="entry name" value="Spore Coat Polysaccharide Biosynthesis Protein SpsA, Chain A"/>
    <property type="match status" value="1"/>
</dbReference>
<dbReference type="InterPro" id="IPR029044">
    <property type="entry name" value="Nucleotide-diphossugar_trans"/>
</dbReference>